<dbReference type="SUPFAM" id="SSF51430">
    <property type="entry name" value="NAD(P)-linked oxidoreductase"/>
    <property type="match status" value="1"/>
</dbReference>
<comment type="similarity">
    <text evidence="1">Belongs to the aldo/keto reductase family.</text>
</comment>
<dbReference type="InterPro" id="IPR036812">
    <property type="entry name" value="NAD(P)_OxRdtase_dom_sf"/>
</dbReference>
<evidence type="ECO:0000313" key="8">
    <source>
        <dbReference type="EMBL" id="WFD41252.1"/>
    </source>
</evidence>
<evidence type="ECO:0000256" key="2">
    <source>
        <dbReference type="ARBA" id="ARBA00022857"/>
    </source>
</evidence>
<dbReference type="Proteomes" id="UP001217754">
    <property type="component" value="Chromosome 9"/>
</dbReference>
<dbReference type="PANTHER" id="PTHR43827">
    <property type="entry name" value="2,5-DIKETO-D-GLUCONIC ACID REDUCTASE"/>
    <property type="match status" value="1"/>
</dbReference>
<dbReference type="EMBL" id="CP119966">
    <property type="protein sequence ID" value="WFD41252.1"/>
    <property type="molecule type" value="Genomic_DNA"/>
</dbReference>
<feature type="binding site" evidence="5">
    <location>
        <position position="109"/>
    </location>
    <ligand>
        <name>substrate</name>
    </ligand>
</feature>
<proteinExistence type="inferred from homology"/>
<dbReference type="InterPro" id="IPR023210">
    <property type="entry name" value="NADP_OxRdtase_dom"/>
</dbReference>
<organism evidence="8 9">
    <name type="scientific">Malassezia japonica</name>
    <dbReference type="NCBI Taxonomy" id="223818"/>
    <lineage>
        <taxon>Eukaryota</taxon>
        <taxon>Fungi</taxon>
        <taxon>Dikarya</taxon>
        <taxon>Basidiomycota</taxon>
        <taxon>Ustilaginomycotina</taxon>
        <taxon>Malasseziomycetes</taxon>
        <taxon>Malasseziales</taxon>
        <taxon>Malasseziaceae</taxon>
        <taxon>Malassezia</taxon>
    </lineage>
</organism>
<evidence type="ECO:0000256" key="6">
    <source>
        <dbReference type="PIRSR" id="PIRSR000097-3"/>
    </source>
</evidence>
<feature type="site" description="Lowers pKa of active site Tyr" evidence="6">
    <location>
        <position position="78"/>
    </location>
</feature>
<dbReference type="InterPro" id="IPR020471">
    <property type="entry name" value="AKR"/>
</dbReference>
<dbReference type="RefSeq" id="XP_060124149.1">
    <property type="nucleotide sequence ID" value="XM_060268166.1"/>
</dbReference>
<feature type="domain" description="NADP-dependent oxidoreductase" evidence="7">
    <location>
        <begin position="36"/>
        <end position="266"/>
    </location>
</feature>
<keyword evidence="3" id="KW-0560">Oxidoreductase</keyword>
<reference evidence="8" key="1">
    <citation type="submission" date="2023-03" db="EMBL/GenBank/DDBJ databases">
        <title>Mating type loci evolution in Malassezia.</title>
        <authorList>
            <person name="Coelho M.A."/>
        </authorList>
    </citation>
    <scope>NUCLEOTIDE SEQUENCE</scope>
    <source>
        <strain evidence="8">CBS 9431</strain>
    </source>
</reference>
<name>A0AAF0F627_9BASI</name>
<dbReference type="CDD" id="cd19071">
    <property type="entry name" value="AKR_AKR1-5-like"/>
    <property type="match status" value="1"/>
</dbReference>
<dbReference type="PROSITE" id="PS00798">
    <property type="entry name" value="ALDOKETO_REDUCTASE_1"/>
    <property type="match status" value="1"/>
</dbReference>
<evidence type="ECO:0000256" key="4">
    <source>
        <dbReference type="PIRSR" id="PIRSR000097-1"/>
    </source>
</evidence>
<protein>
    <recommendedName>
        <fullName evidence="7">NADP-dependent oxidoreductase domain-containing protein</fullName>
    </recommendedName>
</protein>
<feature type="active site" description="Proton donor" evidence="4">
    <location>
        <position position="53"/>
    </location>
</feature>
<evidence type="ECO:0000256" key="3">
    <source>
        <dbReference type="ARBA" id="ARBA00023002"/>
    </source>
</evidence>
<dbReference type="AlphaFoldDB" id="A0AAF0F627"/>
<keyword evidence="9" id="KW-1185">Reference proteome</keyword>
<dbReference type="Pfam" id="PF00248">
    <property type="entry name" value="Aldo_ket_red"/>
    <property type="match status" value="1"/>
</dbReference>
<dbReference type="GO" id="GO:0016616">
    <property type="term" value="F:oxidoreductase activity, acting on the CH-OH group of donors, NAD or NADP as acceptor"/>
    <property type="evidence" value="ECO:0007669"/>
    <property type="project" value="UniProtKB-ARBA"/>
</dbReference>
<keyword evidence="2" id="KW-0521">NADP</keyword>
<dbReference type="GeneID" id="85227900"/>
<evidence type="ECO:0000256" key="5">
    <source>
        <dbReference type="PIRSR" id="PIRSR000097-2"/>
    </source>
</evidence>
<evidence type="ECO:0000259" key="7">
    <source>
        <dbReference type="Pfam" id="PF00248"/>
    </source>
</evidence>
<dbReference type="FunFam" id="3.20.20.100:FF:000002">
    <property type="entry name" value="2,5-diketo-D-gluconic acid reductase A"/>
    <property type="match status" value="1"/>
</dbReference>
<dbReference type="PIRSF" id="PIRSF000097">
    <property type="entry name" value="AKR"/>
    <property type="match status" value="1"/>
</dbReference>
<dbReference type="PRINTS" id="PR00069">
    <property type="entry name" value="ALDKETRDTASE"/>
</dbReference>
<dbReference type="PANTHER" id="PTHR43827:SF3">
    <property type="entry name" value="NADP-DEPENDENT OXIDOREDUCTASE DOMAIN-CONTAINING PROTEIN"/>
    <property type="match status" value="1"/>
</dbReference>
<evidence type="ECO:0000256" key="1">
    <source>
        <dbReference type="ARBA" id="ARBA00007905"/>
    </source>
</evidence>
<gene>
    <name evidence="8" type="ORF">MJAP1_004249</name>
</gene>
<dbReference type="InterPro" id="IPR018170">
    <property type="entry name" value="Aldo/ket_reductase_CS"/>
</dbReference>
<sequence>MADQKYFTLNTGAKIPAVGMGCWMGSPGKFDLENGLNVSFDAGYRHFDTAALYANEELVGKAIRDSGVPRDQIFVTTKLWNADHSNVEKAFDESLSRLNVGYIDLYLMHWPQSSGDNVSFVDTWKDMEKLLETRKDKVRAIGVSNFSVKTLSELLAHAKVVPANNQIETHPYNQDWDVLELCQKHNIFVTAYTPLGQADSPILKDKDVLAIAEEIGGDVTPAQVVLSWNVQRGVGVLPKSTNPGRARKNIQLVTLTDAQMQRIHDITKDPSRQGRLNYVTYDKQSGTVLGWTKEQMGWENTKYYGE</sequence>
<dbReference type="Gene3D" id="3.20.20.100">
    <property type="entry name" value="NADP-dependent oxidoreductase domain"/>
    <property type="match status" value="1"/>
</dbReference>
<evidence type="ECO:0000313" key="9">
    <source>
        <dbReference type="Proteomes" id="UP001217754"/>
    </source>
</evidence>
<accession>A0AAF0F627</accession>